<accession>A0A1B1YAE6</accession>
<dbReference type="AlphaFoldDB" id="A0A1B1YAE6"/>
<name>A0A1B1YAE6_THEST</name>
<evidence type="ECO:0000313" key="1">
    <source>
        <dbReference type="EMBL" id="ANW97735.1"/>
    </source>
</evidence>
<sequence>MNEHRDEFKEFKDLVKIIDKNYYRHNAQFTHEFINSLREKTGNDNIGIFCMYIIDNILSHKKIINF</sequence>
<dbReference type="EMBL" id="CP014672">
    <property type="protein sequence ID" value="ANW97735.1"/>
    <property type="molecule type" value="Genomic_DNA"/>
</dbReference>
<reference evidence="1 2" key="1">
    <citation type="submission" date="2016-02" db="EMBL/GenBank/DDBJ databases">
        <title>Comparison of Clostridium stercorarium subspecies using comparative genomics and transcriptomics.</title>
        <authorList>
            <person name="Schellenberg J."/>
            <person name="Thallinger G."/>
            <person name="Levin D.B."/>
            <person name="Zhang X."/>
            <person name="Alvare G."/>
            <person name="Fristensky B."/>
            <person name="Sparling R."/>
        </authorList>
    </citation>
    <scope>NUCLEOTIDE SEQUENCE [LARGE SCALE GENOMIC DNA]</scope>
    <source>
        <strain evidence="1 2">DSM 2910</strain>
    </source>
</reference>
<organism evidence="1 2">
    <name type="scientific">Thermoclostridium stercorarium subsp. thermolacticum DSM 2910</name>
    <dbReference type="NCBI Taxonomy" id="1121336"/>
    <lineage>
        <taxon>Bacteria</taxon>
        <taxon>Bacillati</taxon>
        <taxon>Bacillota</taxon>
        <taxon>Clostridia</taxon>
        <taxon>Eubacteriales</taxon>
        <taxon>Oscillospiraceae</taxon>
        <taxon>Thermoclostridium</taxon>
    </lineage>
</organism>
<dbReference type="RefSeq" id="WP_065821278.1">
    <property type="nucleotide sequence ID" value="NZ_CP014672.1"/>
</dbReference>
<protein>
    <submittedName>
        <fullName evidence="1">Uncharacterized protein</fullName>
    </submittedName>
</protein>
<proteinExistence type="predicted"/>
<evidence type="ECO:0000313" key="2">
    <source>
        <dbReference type="Proteomes" id="UP000092971"/>
    </source>
</evidence>
<dbReference type="Proteomes" id="UP000092971">
    <property type="component" value="Chromosome"/>
</dbReference>
<gene>
    <name evidence="1" type="ORF">CSTERTH_01150</name>
</gene>